<gene>
    <name evidence="1" type="ORF">P5673_015494</name>
</gene>
<protein>
    <submittedName>
        <fullName evidence="1">Uncharacterized protein</fullName>
    </submittedName>
</protein>
<accession>A0AAD9QHN7</accession>
<reference evidence="1" key="1">
    <citation type="journal article" date="2023" name="G3 (Bethesda)">
        <title>Whole genome assembly and annotation of the endangered Caribbean coral Acropora cervicornis.</title>
        <authorList>
            <person name="Selwyn J.D."/>
            <person name="Vollmer S.V."/>
        </authorList>
    </citation>
    <scope>NUCLEOTIDE SEQUENCE</scope>
    <source>
        <strain evidence="1">K2</strain>
    </source>
</reference>
<comment type="caution">
    <text evidence="1">The sequence shown here is derived from an EMBL/GenBank/DDBJ whole genome shotgun (WGS) entry which is preliminary data.</text>
</comment>
<evidence type="ECO:0000313" key="1">
    <source>
        <dbReference type="EMBL" id="KAK2561521.1"/>
    </source>
</evidence>
<dbReference type="EMBL" id="JARQWQ010000032">
    <property type="protein sequence ID" value="KAK2561521.1"/>
    <property type="molecule type" value="Genomic_DNA"/>
</dbReference>
<evidence type="ECO:0000313" key="2">
    <source>
        <dbReference type="Proteomes" id="UP001249851"/>
    </source>
</evidence>
<sequence>MVDIVEMFHTSVMESLPFTDQTAIEQTGPVLYRVKVNDHSWKGHVKQVQNSYPCPPVMEVTDDRAVPEQQALDACCCMPAVACLLLHACCCGDEVQRWPS</sequence>
<organism evidence="1 2">
    <name type="scientific">Acropora cervicornis</name>
    <name type="common">Staghorn coral</name>
    <dbReference type="NCBI Taxonomy" id="6130"/>
    <lineage>
        <taxon>Eukaryota</taxon>
        <taxon>Metazoa</taxon>
        <taxon>Cnidaria</taxon>
        <taxon>Anthozoa</taxon>
        <taxon>Hexacorallia</taxon>
        <taxon>Scleractinia</taxon>
        <taxon>Astrocoeniina</taxon>
        <taxon>Acroporidae</taxon>
        <taxon>Acropora</taxon>
    </lineage>
</organism>
<name>A0AAD9QHN7_ACRCE</name>
<proteinExistence type="predicted"/>
<dbReference type="Proteomes" id="UP001249851">
    <property type="component" value="Unassembled WGS sequence"/>
</dbReference>
<reference evidence="1" key="2">
    <citation type="journal article" date="2023" name="Science">
        <title>Genomic signatures of disease resistance in endangered staghorn corals.</title>
        <authorList>
            <person name="Vollmer S.V."/>
            <person name="Selwyn J.D."/>
            <person name="Despard B.A."/>
            <person name="Roesel C.L."/>
        </authorList>
    </citation>
    <scope>NUCLEOTIDE SEQUENCE</scope>
    <source>
        <strain evidence="1">K2</strain>
    </source>
</reference>
<keyword evidence="2" id="KW-1185">Reference proteome</keyword>
<dbReference type="AlphaFoldDB" id="A0AAD9QHN7"/>